<dbReference type="Proteomes" id="UP000192815">
    <property type="component" value="Unassembled WGS sequence"/>
</dbReference>
<accession>A0A1X0MRQ6</accession>
<gene>
    <name evidence="2" type="ORF">BZK31_28195</name>
</gene>
<comment type="caution">
    <text evidence="2">The sequence shown here is derived from an EMBL/GenBank/DDBJ whole genome shotgun (WGS) entry which is preliminary data.</text>
</comment>
<dbReference type="Gene3D" id="3.30.559.30">
    <property type="entry name" value="Nonribosomal peptide synthetase, condensation domain"/>
    <property type="match status" value="1"/>
</dbReference>
<protein>
    <recommendedName>
        <fullName evidence="1">Condensation domain-containing protein</fullName>
    </recommendedName>
</protein>
<feature type="non-terminal residue" evidence="2">
    <location>
        <position position="338"/>
    </location>
</feature>
<evidence type="ECO:0000313" key="2">
    <source>
        <dbReference type="EMBL" id="ORC50441.1"/>
    </source>
</evidence>
<dbReference type="Pfam" id="PF00668">
    <property type="entry name" value="Condensation"/>
    <property type="match status" value="1"/>
</dbReference>
<dbReference type="OrthoDB" id="9757559at2"/>
<dbReference type="EMBL" id="MUIO01000195">
    <property type="protein sequence ID" value="ORC50441.1"/>
    <property type="molecule type" value="Genomic_DNA"/>
</dbReference>
<organism evidence="2 3">
    <name type="scientific">Pseudomonas floridensis</name>
    <dbReference type="NCBI Taxonomy" id="1958950"/>
    <lineage>
        <taxon>Bacteria</taxon>
        <taxon>Pseudomonadati</taxon>
        <taxon>Pseudomonadota</taxon>
        <taxon>Gammaproteobacteria</taxon>
        <taxon>Pseudomonadales</taxon>
        <taxon>Pseudomonadaceae</taxon>
        <taxon>Pseudomonas</taxon>
    </lineage>
</organism>
<feature type="domain" description="Condensation" evidence="1">
    <location>
        <begin position="3"/>
        <end position="284"/>
    </location>
</feature>
<keyword evidence="3" id="KW-1185">Reference proteome</keyword>
<proteinExistence type="predicted"/>
<dbReference type="SUPFAM" id="SSF52777">
    <property type="entry name" value="CoA-dependent acyltransferases"/>
    <property type="match status" value="1"/>
</dbReference>
<feature type="non-terminal residue" evidence="2">
    <location>
        <position position="1"/>
    </location>
</feature>
<reference evidence="3" key="1">
    <citation type="submission" date="2017-02" db="EMBL/GenBank/DDBJ databases">
        <title>Pseudomonas floridae sp. nov., a novel pathogenic bacterial species isolated from tomato.</title>
        <authorList>
            <person name="Timilsina S."/>
            <person name="Vallad G.E."/>
            <person name="Jones J.B."/>
        </authorList>
    </citation>
    <scope>NUCLEOTIDE SEQUENCE [LARGE SCALE GENOMIC DNA]</scope>
    <source>
        <strain evidence="3">GEV388</strain>
    </source>
</reference>
<dbReference type="RefSeq" id="WP_157900822.1">
    <property type="nucleotide sequence ID" value="NZ_MUIO01000195.1"/>
</dbReference>
<dbReference type="PANTHER" id="PTHR45398:SF1">
    <property type="entry name" value="ENZYME, PUTATIVE (JCVI)-RELATED"/>
    <property type="match status" value="1"/>
</dbReference>
<dbReference type="SUPFAM" id="SSF56801">
    <property type="entry name" value="Acetyl-CoA synthetase-like"/>
    <property type="match status" value="1"/>
</dbReference>
<dbReference type="AlphaFoldDB" id="A0A1X0MRQ6"/>
<dbReference type="InterPro" id="IPR001242">
    <property type="entry name" value="Condensation_dom"/>
</dbReference>
<dbReference type="STRING" id="1958950.BZK31_28195"/>
<name>A0A1X0MRQ6_9PSED</name>
<dbReference type="CDD" id="cd19531">
    <property type="entry name" value="LCL_NRPS-like"/>
    <property type="match status" value="1"/>
</dbReference>
<dbReference type="PANTHER" id="PTHR45398">
    <property type="match status" value="1"/>
</dbReference>
<evidence type="ECO:0000259" key="1">
    <source>
        <dbReference type="Pfam" id="PF00668"/>
    </source>
</evidence>
<evidence type="ECO:0000313" key="3">
    <source>
        <dbReference type="Proteomes" id="UP000192815"/>
    </source>
</evidence>
<dbReference type="Gene3D" id="3.30.559.10">
    <property type="entry name" value="Chloramphenicol acetyltransferase-like domain"/>
    <property type="match status" value="1"/>
</dbReference>
<dbReference type="GO" id="GO:0003824">
    <property type="term" value="F:catalytic activity"/>
    <property type="evidence" value="ECO:0007669"/>
    <property type="project" value="InterPro"/>
</dbReference>
<dbReference type="InterPro" id="IPR023213">
    <property type="entry name" value="CAT-like_dom_sf"/>
</dbReference>
<sequence length="338" mass="36905">PDPLPPLAIQYADYAVWQRRWLAGERLQHQAAYWRQVLEGAPTLLTLPTDRPRPAQQDFAGASLALQLDVKLTTSLRTLAQRQGVTLYMTLMTAWAATLARLSGQDDVVIGSPVAGRGRSELENLIGLFVNTLAIRIDTSGSPNGEALLAQVKARVLEAQDHQDLPFEQVVEVVRPTRSLAHAPLFQTTLNWMPGAHLAVPLDGLVVAPVEQVSQVSKFDLSLNLSEHDETLIGTLDYATALFDAATVQRYLGYFVQTLQTLTSSAHAPLDRIALVGEQERHYLLETLNATALDVAGEQTVHAAIETLAISEPERMAAQVGERSLSYGELNHRANALA</sequence>